<feature type="domain" description="HeH/LEM" evidence="13">
    <location>
        <begin position="15"/>
        <end position="48"/>
    </location>
</feature>
<sequence>MADDEYAYLQPDFDPTSLTVPRLRSILVAHNVAYPSSAKKSDLIAIFNSNVAPQARKILNVQSRTVRSARGIVDVPSSQSSTNDDNDEEDTADDNIVVSATPARRTTRRTVMRPAAEENVAPTPRSTRKSFAPTSARRASSKHATVEPEPTPRRAVRSSFPSEPPQPVYRDQGADSPFSKDNPFQSGSSPPSAYRHRSKSGDRRRTTIGPSADRERRRSRDARRRTDGFYRQDEDLTAVSRTPVARVKVEPEYEEEYDQMVAGEEFTPEEQHELIKAQEENPRTALSRVPRKQKPRSGAAKAGFSTVVLTILVAVAALWRQEKLQVGFCGIGEPSQKLGGVDIPEWASFLQPECEPCPMHAECRENLHIVCDDGFVPVSHPLALGGLVPIPPTCEPDSEKLRKITALTSHAVETVLREANAKYECGETKTPYLTEPEIKATIAAKGKNMKDILDLIDQAIDDVPKRDEVKTKVDPQTSVRSFRSTSLAAVGFRCALKRSVRLTVRQHLRELVGILALAFTAVYGQRTISKRRSTSTQAKRLAGLALDKLATQASLHAQDPVGYPEPLISMVALRDDVLRDEHRAQERNRIWTAVQKLVEGNANVRTMVREGRTGDVSRMWEWIGAVYRIEGSSAHQTPVGKITSPGRLDDSMASGSGLEIEKRKCALQVNVPKTRRTYCKGKDCKKHTQHKVTQYKAGKASLFAQGKRRYDRKQSGYGGQTKPVFHKKAKTTKKVVLRLECTACKTKAQLALKRCKHFELGGDKKTKGAALVF</sequence>
<organism evidence="14 15">
    <name type="scientific">Aureobasidium uvarum</name>
    <dbReference type="NCBI Taxonomy" id="2773716"/>
    <lineage>
        <taxon>Eukaryota</taxon>
        <taxon>Fungi</taxon>
        <taxon>Dikarya</taxon>
        <taxon>Ascomycota</taxon>
        <taxon>Pezizomycotina</taxon>
        <taxon>Dothideomycetes</taxon>
        <taxon>Dothideomycetidae</taxon>
        <taxon>Dothideales</taxon>
        <taxon>Saccotheciaceae</taxon>
        <taxon>Aureobasidium</taxon>
    </lineage>
</organism>
<dbReference type="AlphaFoldDB" id="A0A9N8K9E0"/>
<dbReference type="Gene3D" id="1.10.720.30">
    <property type="entry name" value="SAP domain"/>
    <property type="match status" value="1"/>
</dbReference>
<dbReference type="SUPFAM" id="SSF57829">
    <property type="entry name" value="Zn-binding ribosomal proteins"/>
    <property type="match status" value="1"/>
</dbReference>
<dbReference type="FunFam" id="3.10.450.80:FF:000001">
    <property type="entry name" value="60S ribosomal protein L44"/>
    <property type="match status" value="1"/>
</dbReference>
<keyword evidence="9 10" id="KW-0687">Ribonucleoprotein</keyword>
<dbReference type="Pfam" id="PF12949">
    <property type="entry name" value="HeH"/>
    <property type="match status" value="1"/>
</dbReference>
<dbReference type="InterPro" id="IPR011332">
    <property type="entry name" value="Ribosomal_zn-bd"/>
</dbReference>
<evidence type="ECO:0000256" key="6">
    <source>
        <dbReference type="ARBA" id="ARBA00022989"/>
    </source>
</evidence>
<dbReference type="InterPro" id="IPR036361">
    <property type="entry name" value="SAP_dom_sf"/>
</dbReference>
<dbReference type="EMBL" id="CAINUL010000002">
    <property type="protein sequence ID" value="CAD0107459.1"/>
    <property type="molecule type" value="Genomic_DNA"/>
</dbReference>
<evidence type="ECO:0000256" key="11">
    <source>
        <dbReference type="SAM" id="MobiDB-lite"/>
    </source>
</evidence>
<feature type="domain" description="Man1/Src1-like C-terminal" evidence="12">
    <location>
        <begin position="308"/>
        <end position="624"/>
    </location>
</feature>
<dbReference type="InterPro" id="IPR018996">
    <property type="entry name" value="Man1/Src1-like_C"/>
</dbReference>
<keyword evidence="4" id="KW-0812">Transmembrane</keyword>
<dbReference type="GO" id="GO:0003735">
    <property type="term" value="F:structural constituent of ribosome"/>
    <property type="evidence" value="ECO:0007669"/>
    <property type="project" value="InterPro"/>
</dbReference>
<feature type="compositionally biased region" description="Polar residues" evidence="11">
    <location>
        <begin position="182"/>
        <end position="191"/>
    </location>
</feature>
<comment type="subcellular location">
    <subcellularLocation>
        <location evidence="1">Nucleus inner membrane</location>
    </subcellularLocation>
</comment>
<dbReference type="GO" id="GO:0006412">
    <property type="term" value="P:translation"/>
    <property type="evidence" value="ECO:0007669"/>
    <property type="project" value="InterPro"/>
</dbReference>
<dbReference type="InterPro" id="IPR025856">
    <property type="entry name" value="HeH/LEM_domain"/>
</dbReference>
<keyword evidence="6" id="KW-1133">Transmembrane helix</keyword>
<dbReference type="PROSITE" id="PS01172">
    <property type="entry name" value="RIBOSOMAL_L44E"/>
    <property type="match status" value="1"/>
</dbReference>
<dbReference type="CDD" id="cd12935">
    <property type="entry name" value="LEM_like"/>
    <property type="match status" value="1"/>
</dbReference>
<evidence type="ECO:0000256" key="7">
    <source>
        <dbReference type="ARBA" id="ARBA00023136"/>
    </source>
</evidence>
<keyword evidence="15" id="KW-1185">Reference proteome</keyword>
<dbReference type="GO" id="GO:0005783">
    <property type="term" value="C:endoplasmic reticulum"/>
    <property type="evidence" value="ECO:0007669"/>
    <property type="project" value="TreeGrafter"/>
</dbReference>
<gene>
    <name evidence="14" type="ORF">AWRI4620_LOCUS1714</name>
</gene>
<reference evidence="14" key="1">
    <citation type="submission" date="2020-06" db="EMBL/GenBank/DDBJ databases">
        <authorList>
            <person name="Onetto C."/>
        </authorList>
    </citation>
    <scope>NUCLEOTIDE SEQUENCE</scope>
</reference>
<dbReference type="InterPro" id="IPR044780">
    <property type="entry name" value="Heh2/Src1"/>
</dbReference>
<feature type="region of interest" description="Disordered" evidence="11">
    <location>
        <begin position="278"/>
        <end position="297"/>
    </location>
</feature>
<dbReference type="GO" id="GO:0005637">
    <property type="term" value="C:nuclear inner membrane"/>
    <property type="evidence" value="ECO:0007669"/>
    <property type="project" value="UniProtKB-SubCell"/>
</dbReference>
<evidence type="ECO:0000313" key="14">
    <source>
        <dbReference type="EMBL" id="CAD0107459.1"/>
    </source>
</evidence>
<evidence type="ECO:0000256" key="5">
    <source>
        <dbReference type="ARBA" id="ARBA00022980"/>
    </source>
</evidence>
<dbReference type="PANTHER" id="PTHR47808">
    <property type="entry name" value="INNER NUCLEAR MEMBRANE PROTEIN HEH2-RELATED"/>
    <property type="match status" value="1"/>
</dbReference>
<name>A0A9N8K9E0_9PEZI</name>
<dbReference type="GO" id="GO:0005840">
    <property type="term" value="C:ribosome"/>
    <property type="evidence" value="ECO:0007669"/>
    <property type="project" value="UniProtKB-KW"/>
</dbReference>
<dbReference type="Gene3D" id="1.10.10.1180">
    <property type="entry name" value="MAN1, winged-helix domain"/>
    <property type="match status" value="1"/>
</dbReference>
<protein>
    <submittedName>
        <fullName evidence="14">Uncharacterized protein</fullName>
    </submittedName>
</protein>
<evidence type="ECO:0000259" key="12">
    <source>
        <dbReference type="Pfam" id="PF09402"/>
    </source>
</evidence>
<evidence type="ECO:0000256" key="4">
    <source>
        <dbReference type="ARBA" id="ARBA00022692"/>
    </source>
</evidence>
<keyword evidence="8" id="KW-0539">Nucleus</keyword>
<dbReference type="Proteomes" id="UP000745764">
    <property type="component" value="Unassembled WGS sequence"/>
</dbReference>
<evidence type="ECO:0000259" key="13">
    <source>
        <dbReference type="Pfam" id="PF12949"/>
    </source>
</evidence>
<dbReference type="PANTHER" id="PTHR47808:SF2">
    <property type="entry name" value="LEM DOMAIN-CONTAINING PROTEIN 2"/>
    <property type="match status" value="1"/>
</dbReference>
<dbReference type="InterPro" id="IPR053708">
    <property type="entry name" value="Ribosomal_LSU_eL42"/>
</dbReference>
<keyword evidence="7" id="KW-0472">Membrane</keyword>
<dbReference type="Pfam" id="PF00935">
    <property type="entry name" value="Ribosomal_L44"/>
    <property type="match status" value="1"/>
</dbReference>
<dbReference type="OrthoDB" id="2503928at2759"/>
<dbReference type="GO" id="GO:0003682">
    <property type="term" value="F:chromatin binding"/>
    <property type="evidence" value="ECO:0007669"/>
    <property type="project" value="InterPro"/>
</dbReference>
<feature type="region of interest" description="Disordered" evidence="11">
    <location>
        <begin position="70"/>
        <end position="235"/>
    </location>
</feature>
<proteinExistence type="inferred from homology"/>
<evidence type="ECO:0000256" key="1">
    <source>
        <dbReference type="ARBA" id="ARBA00004540"/>
    </source>
</evidence>
<comment type="similarity">
    <text evidence="2 10">Belongs to the eukaryotic ribosomal protein eL42 family.</text>
</comment>
<dbReference type="InterPro" id="IPR000552">
    <property type="entry name" value="Ribosomal_eL44"/>
</dbReference>
<feature type="non-terminal residue" evidence="14">
    <location>
        <position position="773"/>
    </location>
</feature>
<evidence type="ECO:0000256" key="3">
    <source>
        <dbReference type="ARBA" id="ARBA00022553"/>
    </source>
</evidence>
<evidence type="ECO:0000313" key="15">
    <source>
        <dbReference type="Proteomes" id="UP000745764"/>
    </source>
</evidence>
<dbReference type="Pfam" id="PF09402">
    <property type="entry name" value="MSC"/>
    <property type="match status" value="1"/>
</dbReference>
<comment type="caution">
    <text evidence="14">The sequence shown here is derived from an EMBL/GenBank/DDBJ whole genome shotgun (WGS) entry which is preliminary data.</text>
</comment>
<accession>A0A9N8K9E0</accession>
<dbReference type="GO" id="GO:0034399">
    <property type="term" value="C:nuclear periphery"/>
    <property type="evidence" value="ECO:0007669"/>
    <property type="project" value="TreeGrafter"/>
</dbReference>
<evidence type="ECO:0000256" key="9">
    <source>
        <dbReference type="ARBA" id="ARBA00023274"/>
    </source>
</evidence>
<dbReference type="GO" id="GO:1990904">
    <property type="term" value="C:ribonucleoprotein complex"/>
    <property type="evidence" value="ECO:0007669"/>
    <property type="project" value="UniProtKB-KW"/>
</dbReference>
<keyword evidence="3" id="KW-0597">Phosphoprotein</keyword>
<evidence type="ECO:0000256" key="10">
    <source>
        <dbReference type="RuleBase" id="RU000666"/>
    </source>
</evidence>
<evidence type="ECO:0000256" key="2">
    <source>
        <dbReference type="ARBA" id="ARBA00009364"/>
    </source>
</evidence>
<keyword evidence="5 10" id="KW-0689">Ribosomal protein</keyword>
<dbReference type="GO" id="GO:0071763">
    <property type="term" value="P:nuclear membrane organization"/>
    <property type="evidence" value="ECO:0007669"/>
    <property type="project" value="TreeGrafter"/>
</dbReference>
<dbReference type="InterPro" id="IPR041885">
    <property type="entry name" value="MAN1_winged_helix_dom"/>
</dbReference>
<dbReference type="Gene3D" id="3.10.450.80">
    <property type="match status" value="1"/>
</dbReference>
<feature type="compositionally biased region" description="Acidic residues" evidence="11">
    <location>
        <begin position="84"/>
        <end position="93"/>
    </location>
</feature>
<feature type="compositionally biased region" description="Basic and acidic residues" evidence="11">
    <location>
        <begin position="212"/>
        <end position="234"/>
    </location>
</feature>
<evidence type="ECO:0000256" key="8">
    <source>
        <dbReference type="ARBA" id="ARBA00023242"/>
    </source>
</evidence>